<name>A0A226ED55_FOLCA</name>
<proteinExistence type="predicted"/>
<dbReference type="AlphaFoldDB" id="A0A226ED55"/>
<dbReference type="EMBL" id="LNIX01000005">
    <property type="protein sequence ID" value="OXA54711.1"/>
    <property type="molecule type" value="Genomic_DNA"/>
</dbReference>
<gene>
    <name evidence="2" type="ORF">Fcan01_11219</name>
</gene>
<keyword evidence="3" id="KW-1185">Reference proteome</keyword>
<feature type="chain" id="PRO_5012262798" evidence="1">
    <location>
        <begin position="24"/>
        <end position="291"/>
    </location>
</feature>
<dbReference type="Proteomes" id="UP000198287">
    <property type="component" value="Unassembled WGS sequence"/>
</dbReference>
<sequence length="291" mass="33889">MRYNKSLLLNLCLTVTFIKLGNGMSPTAVSSLRHLLSKISECDLQIIHSRDYQNQLSFSDLSLVSTTVFMPGYESSTQFQLLKTPILLKAVDFPALNTLRGRSPPCRLSFIFWGENPSRLLHHQVEKWILFASNFYLVYAEVTWPNHQDYFIPNTNAVITLVISKSVYSELEKSPFYQRVFYMVSIIVGSPNQDSFEICFPQFRKMRGDLWEPITITCKSEIYLEERNYISVVEKHRMNWEEWRILEIKDPYIKLPRRNNFPFDSTADSSIPQFALKIFTNANNSYKAHGP</sequence>
<keyword evidence="1" id="KW-0732">Signal</keyword>
<protein>
    <submittedName>
        <fullName evidence="2">Uncharacterized protein</fullName>
    </submittedName>
</protein>
<evidence type="ECO:0000313" key="2">
    <source>
        <dbReference type="EMBL" id="OXA54711.1"/>
    </source>
</evidence>
<accession>A0A226ED55</accession>
<organism evidence="2 3">
    <name type="scientific">Folsomia candida</name>
    <name type="common">Springtail</name>
    <dbReference type="NCBI Taxonomy" id="158441"/>
    <lineage>
        <taxon>Eukaryota</taxon>
        <taxon>Metazoa</taxon>
        <taxon>Ecdysozoa</taxon>
        <taxon>Arthropoda</taxon>
        <taxon>Hexapoda</taxon>
        <taxon>Collembola</taxon>
        <taxon>Entomobryomorpha</taxon>
        <taxon>Isotomoidea</taxon>
        <taxon>Isotomidae</taxon>
        <taxon>Proisotominae</taxon>
        <taxon>Folsomia</taxon>
    </lineage>
</organism>
<feature type="signal peptide" evidence="1">
    <location>
        <begin position="1"/>
        <end position="23"/>
    </location>
</feature>
<evidence type="ECO:0000256" key="1">
    <source>
        <dbReference type="SAM" id="SignalP"/>
    </source>
</evidence>
<reference evidence="2 3" key="1">
    <citation type="submission" date="2015-12" db="EMBL/GenBank/DDBJ databases">
        <title>The genome of Folsomia candida.</title>
        <authorList>
            <person name="Faddeeva A."/>
            <person name="Derks M.F."/>
            <person name="Anvar Y."/>
            <person name="Smit S."/>
            <person name="Van Straalen N."/>
            <person name="Roelofs D."/>
        </authorList>
    </citation>
    <scope>NUCLEOTIDE SEQUENCE [LARGE SCALE GENOMIC DNA]</scope>
    <source>
        <strain evidence="2 3">VU population</strain>
        <tissue evidence="2">Whole body</tissue>
    </source>
</reference>
<evidence type="ECO:0000313" key="3">
    <source>
        <dbReference type="Proteomes" id="UP000198287"/>
    </source>
</evidence>
<comment type="caution">
    <text evidence="2">The sequence shown here is derived from an EMBL/GenBank/DDBJ whole genome shotgun (WGS) entry which is preliminary data.</text>
</comment>